<evidence type="ECO:0000313" key="2">
    <source>
        <dbReference type="Proteomes" id="UP000034794"/>
    </source>
</evidence>
<organism evidence="1 2">
    <name type="scientific">Candidatus Collierbacteria bacterium GW2011_GWA2_46_26</name>
    <dbReference type="NCBI Taxonomy" id="1618381"/>
    <lineage>
        <taxon>Bacteria</taxon>
        <taxon>Candidatus Collieribacteriota</taxon>
    </lineage>
</organism>
<dbReference type="AlphaFoldDB" id="A0A0G1RU86"/>
<comment type="caution">
    <text evidence="1">The sequence shown here is derived from an EMBL/GenBank/DDBJ whole genome shotgun (WGS) entry which is preliminary data.</text>
</comment>
<name>A0A0G1RU86_9BACT</name>
<protein>
    <submittedName>
        <fullName evidence="1">Uncharacterized protein</fullName>
    </submittedName>
</protein>
<dbReference type="Proteomes" id="UP000034794">
    <property type="component" value="Unassembled WGS sequence"/>
</dbReference>
<gene>
    <name evidence="1" type="ORF">UX47_C0003G0071</name>
</gene>
<sequence length="129" mass="15185">MPEFLLRYKLPEDLDTATEEEVFVNRMCEMADRIQQIISSNFFGWDVSYEVREFGHTRGMPDLYVTAWVTDNSDAYATFAEKAVAEIQDLMRSYAWGNQKVGCWFQRVKGKWSEALGRRPFLPITRYSY</sequence>
<proteinExistence type="predicted"/>
<reference evidence="1 2" key="1">
    <citation type="journal article" date="2015" name="Nature">
        <title>rRNA introns, odd ribosomes, and small enigmatic genomes across a large radiation of phyla.</title>
        <authorList>
            <person name="Brown C.T."/>
            <person name="Hug L.A."/>
            <person name="Thomas B.C."/>
            <person name="Sharon I."/>
            <person name="Castelle C.J."/>
            <person name="Singh A."/>
            <person name="Wilkins M.J."/>
            <person name="Williams K.H."/>
            <person name="Banfield J.F."/>
        </authorList>
    </citation>
    <scope>NUCLEOTIDE SEQUENCE [LARGE SCALE GENOMIC DNA]</scope>
</reference>
<accession>A0A0G1RU86</accession>
<dbReference type="EMBL" id="LCMI01000003">
    <property type="protein sequence ID" value="KKU33548.1"/>
    <property type="molecule type" value="Genomic_DNA"/>
</dbReference>
<evidence type="ECO:0000313" key="1">
    <source>
        <dbReference type="EMBL" id="KKU33548.1"/>
    </source>
</evidence>